<evidence type="ECO:0000313" key="3">
    <source>
        <dbReference type="Proteomes" id="UP000008320"/>
    </source>
</evidence>
<dbReference type="HOGENOM" id="CLU_1658088_0_0_5"/>
<dbReference type="STRING" id="205920.ECH_0285"/>
<evidence type="ECO:0000313" key="2">
    <source>
        <dbReference type="EMBL" id="ABD44556.1"/>
    </source>
</evidence>
<evidence type="ECO:0000256" key="1">
    <source>
        <dbReference type="SAM" id="MobiDB-lite"/>
    </source>
</evidence>
<proteinExistence type="predicted"/>
<dbReference type="AlphaFoldDB" id="Q2GHH7"/>
<accession>Q2GHH7</accession>
<feature type="region of interest" description="Disordered" evidence="1">
    <location>
        <begin position="107"/>
        <end position="154"/>
    </location>
</feature>
<dbReference type="Proteomes" id="UP000008320">
    <property type="component" value="Chromosome"/>
</dbReference>
<sequence>MLSLLIYVMSKKCYMTAAITVGEGEDIQSVQAPERNLSNGVSNPRVVNSIDSSSNMSADSASDMGADSASNMSADGAGNMGADGAGNMSADGAGNMSADGAGNMSADGAGNMSADGAGNMGTDGADSGSDIDTDNSIGSDVIEGGTSGDEEEELHSVDQHMVNVGNNGVIAVEPQSSICFR</sequence>
<keyword evidence="3" id="KW-1185">Reference proteome</keyword>
<dbReference type="EMBL" id="CP000236">
    <property type="protein sequence ID" value="ABD44556.1"/>
    <property type="molecule type" value="Genomic_DNA"/>
</dbReference>
<protein>
    <submittedName>
        <fullName evidence="2">Uncharacterized protein</fullName>
    </submittedName>
</protein>
<dbReference type="KEGG" id="ech:ECH_0285"/>
<feature type="region of interest" description="Disordered" evidence="1">
    <location>
        <begin position="32"/>
        <end position="77"/>
    </location>
</feature>
<gene>
    <name evidence="2" type="ordered locus">ECH_0285</name>
</gene>
<reference evidence="2 3" key="1">
    <citation type="journal article" date="2006" name="PLoS Genet.">
        <title>Comparative genomics of emerging human ehrlichiosis agents.</title>
        <authorList>
            <person name="Dunning Hotopp J.C."/>
            <person name="Lin M."/>
            <person name="Madupu R."/>
            <person name="Crabtree J."/>
            <person name="Angiuoli S.V."/>
            <person name="Eisen J.A."/>
            <person name="Seshadri R."/>
            <person name="Ren Q."/>
            <person name="Wu M."/>
            <person name="Utterback T.R."/>
            <person name="Smith S."/>
            <person name="Lewis M."/>
            <person name="Khouri H."/>
            <person name="Zhang C."/>
            <person name="Niu H."/>
            <person name="Lin Q."/>
            <person name="Ohashi N."/>
            <person name="Zhi N."/>
            <person name="Nelson W."/>
            <person name="Brinkac L.M."/>
            <person name="Dodson R.J."/>
            <person name="Rosovitz M.J."/>
            <person name="Sundaram J."/>
            <person name="Daugherty S.C."/>
            <person name="Davidsen T."/>
            <person name="Durkin A.S."/>
            <person name="Gwinn M."/>
            <person name="Haft D.H."/>
            <person name="Selengut J.D."/>
            <person name="Sullivan S.A."/>
            <person name="Zafar N."/>
            <person name="Zhou L."/>
            <person name="Benahmed F."/>
            <person name="Forberger H."/>
            <person name="Halpin R."/>
            <person name="Mulligan S."/>
            <person name="Robinson J."/>
            <person name="White O."/>
            <person name="Rikihisa Y."/>
            <person name="Tettelin H."/>
        </authorList>
    </citation>
    <scope>NUCLEOTIDE SEQUENCE [LARGE SCALE GENOMIC DNA]</scope>
    <source>
        <strain evidence="3">ATCC CRL-10679 / Arkansas</strain>
    </source>
</reference>
<feature type="compositionally biased region" description="Low complexity" evidence="1">
    <location>
        <begin position="51"/>
        <end position="77"/>
    </location>
</feature>
<feature type="compositionally biased region" description="Polar residues" evidence="1">
    <location>
        <begin position="32"/>
        <end position="50"/>
    </location>
</feature>
<name>Q2GHH7_EHRCR</name>
<organism evidence="2 3">
    <name type="scientific">Ehrlichia chaffeensis (strain ATCC CRL-10679 / Arkansas)</name>
    <dbReference type="NCBI Taxonomy" id="205920"/>
    <lineage>
        <taxon>Bacteria</taxon>
        <taxon>Pseudomonadati</taxon>
        <taxon>Pseudomonadota</taxon>
        <taxon>Alphaproteobacteria</taxon>
        <taxon>Rickettsiales</taxon>
        <taxon>Anaplasmataceae</taxon>
        <taxon>Ehrlichia</taxon>
    </lineage>
</organism>